<dbReference type="InterPro" id="IPR012854">
    <property type="entry name" value="Cu_amine_oxidase-like_N"/>
</dbReference>
<feature type="chain" id="PRO_5013132966" evidence="1">
    <location>
        <begin position="26"/>
        <end position="453"/>
    </location>
</feature>
<protein>
    <submittedName>
        <fullName evidence="3">Predicted glycosyl hydrolase</fullName>
    </submittedName>
</protein>
<dbReference type="GO" id="GO:0016787">
    <property type="term" value="F:hydrolase activity"/>
    <property type="evidence" value="ECO:0007669"/>
    <property type="project" value="UniProtKB-KW"/>
</dbReference>
<dbReference type="InterPro" id="IPR001223">
    <property type="entry name" value="Glyco_hydro18_cat"/>
</dbReference>
<dbReference type="RefSeq" id="WP_073088841.1">
    <property type="nucleotide sequence ID" value="NZ_FQWY01000002.1"/>
</dbReference>
<evidence type="ECO:0000256" key="1">
    <source>
        <dbReference type="SAM" id="SignalP"/>
    </source>
</evidence>
<gene>
    <name evidence="3" type="ORF">SAMN02745221_00092</name>
</gene>
<dbReference type="Gene3D" id="3.20.20.80">
    <property type="entry name" value="Glycosidases"/>
    <property type="match status" value="1"/>
</dbReference>
<feature type="signal peptide" evidence="1">
    <location>
        <begin position="1"/>
        <end position="25"/>
    </location>
</feature>
<keyword evidence="3" id="KW-0378">Hydrolase</keyword>
<accession>A0A1M5JFC7</accession>
<dbReference type="SUPFAM" id="SSF51445">
    <property type="entry name" value="(Trans)glycosidases"/>
    <property type="match status" value="1"/>
</dbReference>
<dbReference type="InterPro" id="IPR036582">
    <property type="entry name" value="Mao_N_sf"/>
</dbReference>
<dbReference type="SMART" id="SM00636">
    <property type="entry name" value="Glyco_18"/>
    <property type="match status" value="1"/>
</dbReference>
<dbReference type="AlphaFoldDB" id="A0A1M5JFC7"/>
<dbReference type="InterPro" id="IPR011583">
    <property type="entry name" value="Chitinase_II/V-like_cat"/>
</dbReference>
<sequence>MYKKFTALGLVFCFLLSMLAYPVQASNINIKIDGQLCTFETGPQLVNNRVMVPVRLVVEHPSFGGEVFWDGTRRKIAINCQGKYLEFYIGSLKAVVDGNIYYFDTPPYIYQNRTYIPLRFFAEALGAKVFWDGSKREVAISFNSQQPKLVFAYYYYRAFDELKQNARLFTDVAFRWFETNGKGDLFYEYKDNYEEILKFTREAGIKSHASIALMNKDLLHELLTSSQNRKRLIDNIVYVVKRDGYNGVNIDFEFIDPADGPYFTTFLRELKNALGENIPLSVAVFARTGKEKWPVAYEYENIGKIADYVVVMAYDYSYATSAPGPVAPLWWVKEVAHYMTGLIPREKILLGVPTYGYDWSSAGGRATTVTLARLNQLKSKYKLTEYFDSLSLSPYYIYYDEYGNRHIIYLENRTSLEEKLKVAREYDLGGISFWRIGNGFTDLYQILQERGRS</sequence>
<dbReference type="PANTHER" id="PTHR46066">
    <property type="entry name" value="CHITINASE DOMAIN-CONTAINING PROTEIN 1 FAMILY MEMBER"/>
    <property type="match status" value="1"/>
</dbReference>
<dbReference type="InterPro" id="IPR017853">
    <property type="entry name" value="GH"/>
</dbReference>
<dbReference type="STRING" id="1123382.SAMN02745221_00092"/>
<dbReference type="InterPro" id="IPR029070">
    <property type="entry name" value="Chitinase_insertion_sf"/>
</dbReference>
<name>A0A1M5JFC7_9FIRM</name>
<dbReference type="EMBL" id="FQWY01000002">
    <property type="protein sequence ID" value="SHG39085.1"/>
    <property type="molecule type" value="Genomic_DNA"/>
</dbReference>
<evidence type="ECO:0000313" key="4">
    <source>
        <dbReference type="Proteomes" id="UP000242329"/>
    </source>
</evidence>
<dbReference type="PANTHER" id="PTHR46066:SF2">
    <property type="entry name" value="CHITINASE DOMAIN-CONTAINING PROTEIN 1"/>
    <property type="match status" value="1"/>
</dbReference>
<keyword evidence="4" id="KW-1185">Reference proteome</keyword>
<dbReference type="OrthoDB" id="9769314at2"/>
<dbReference type="GO" id="GO:0008061">
    <property type="term" value="F:chitin binding"/>
    <property type="evidence" value="ECO:0007669"/>
    <property type="project" value="InterPro"/>
</dbReference>
<dbReference type="Proteomes" id="UP000242329">
    <property type="component" value="Unassembled WGS sequence"/>
</dbReference>
<organism evidence="3 4">
    <name type="scientific">Thermosyntropha lipolytica DSM 11003</name>
    <dbReference type="NCBI Taxonomy" id="1123382"/>
    <lineage>
        <taxon>Bacteria</taxon>
        <taxon>Bacillati</taxon>
        <taxon>Bacillota</taxon>
        <taxon>Clostridia</taxon>
        <taxon>Eubacteriales</taxon>
        <taxon>Syntrophomonadaceae</taxon>
        <taxon>Thermosyntropha</taxon>
    </lineage>
</organism>
<dbReference type="Pfam" id="PF00704">
    <property type="entry name" value="Glyco_hydro_18"/>
    <property type="match status" value="1"/>
</dbReference>
<dbReference type="Gene3D" id="3.10.50.10">
    <property type="match status" value="1"/>
</dbReference>
<dbReference type="PROSITE" id="PS51910">
    <property type="entry name" value="GH18_2"/>
    <property type="match status" value="1"/>
</dbReference>
<keyword evidence="1" id="KW-0732">Signal</keyword>
<evidence type="ECO:0000259" key="2">
    <source>
        <dbReference type="PROSITE" id="PS51910"/>
    </source>
</evidence>
<reference evidence="4" key="1">
    <citation type="submission" date="2016-11" db="EMBL/GenBank/DDBJ databases">
        <authorList>
            <person name="Varghese N."/>
            <person name="Submissions S."/>
        </authorList>
    </citation>
    <scope>NUCLEOTIDE SEQUENCE [LARGE SCALE GENOMIC DNA]</scope>
    <source>
        <strain evidence="4">DSM 11003</strain>
    </source>
</reference>
<proteinExistence type="predicted"/>
<feature type="domain" description="GH18" evidence="2">
    <location>
        <begin position="148"/>
        <end position="453"/>
    </location>
</feature>
<dbReference type="Gene3D" id="3.30.457.10">
    <property type="entry name" value="Copper amine oxidase-like, N-terminal domain"/>
    <property type="match status" value="1"/>
</dbReference>
<dbReference type="Pfam" id="PF07833">
    <property type="entry name" value="Cu_amine_oxidN1"/>
    <property type="match status" value="1"/>
</dbReference>
<dbReference type="GO" id="GO:0005975">
    <property type="term" value="P:carbohydrate metabolic process"/>
    <property type="evidence" value="ECO:0007669"/>
    <property type="project" value="InterPro"/>
</dbReference>
<evidence type="ECO:0000313" key="3">
    <source>
        <dbReference type="EMBL" id="SHG39085.1"/>
    </source>
</evidence>
<dbReference type="SUPFAM" id="SSF55383">
    <property type="entry name" value="Copper amine oxidase, domain N"/>
    <property type="match status" value="1"/>
</dbReference>